<evidence type="ECO:0000256" key="1">
    <source>
        <dbReference type="ARBA" id="ARBA00038215"/>
    </source>
</evidence>
<dbReference type="Pfam" id="PF00144">
    <property type="entry name" value="Beta-lactamase"/>
    <property type="match status" value="1"/>
</dbReference>
<dbReference type="SUPFAM" id="SSF56601">
    <property type="entry name" value="beta-lactamase/transpeptidase-like"/>
    <property type="match status" value="1"/>
</dbReference>
<reference evidence="4 5" key="1">
    <citation type="submission" date="2023-08" db="EMBL/GenBank/DDBJ databases">
        <title>Annotated Genome Sequence of Vanrija albida AlHP1.</title>
        <authorList>
            <person name="Herzog R."/>
        </authorList>
    </citation>
    <scope>NUCLEOTIDE SEQUENCE [LARGE SCALE GENOMIC DNA]</scope>
    <source>
        <strain evidence="4 5">AlHP1</strain>
    </source>
</reference>
<evidence type="ECO:0000259" key="3">
    <source>
        <dbReference type="Pfam" id="PF00144"/>
    </source>
</evidence>
<comment type="similarity">
    <text evidence="1">Belongs to the peptidase S12 family.</text>
</comment>
<proteinExistence type="inferred from homology"/>
<name>A0ABR3PUX8_9TREE</name>
<feature type="chain" id="PRO_5045870847" description="Beta-lactamase-related domain-containing protein" evidence="2">
    <location>
        <begin position="18"/>
        <end position="578"/>
    </location>
</feature>
<evidence type="ECO:0000313" key="4">
    <source>
        <dbReference type="EMBL" id="KAL1406255.1"/>
    </source>
</evidence>
<gene>
    <name evidence="4" type="ORF">Q8F55_007950</name>
</gene>
<accession>A0ABR3PUX8</accession>
<dbReference type="Gene3D" id="3.40.710.10">
    <property type="entry name" value="DD-peptidase/beta-lactamase superfamily"/>
    <property type="match status" value="1"/>
</dbReference>
<protein>
    <recommendedName>
        <fullName evidence="3">Beta-lactamase-related domain-containing protein</fullName>
    </recommendedName>
</protein>
<evidence type="ECO:0000256" key="2">
    <source>
        <dbReference type="SAM" id="SignalP"/>
    </source>
</evidence>
<dbReference type="PANTHER" id="PTHR46825">
    <property type="entry name" value="D-ALANYL-D-ALANINE-CARBOXYPEPTIDASE/ENDOPEPTIDASE AMPH"/>
    <property type="match status" value="1"/>
</dbReference>
<dbReference type="EMBL" id="JBBXJM010000006">
    <property type="protein sequence ID" value="KAL1406255.1"/>
    <property type="molecule type" value="Genomic_DNA"/>
</dbReference>
<dbReference type="InterPro" id="IPR050491">
    <property type="entry name" value="AmpC-like"/>
</dbReference>
<keyword evidence="5" id="KW-1185">Reference proteome</keyword>
<feature type="signal peptide" evidence="2">
    <location>
        <begin position="1"/>
        <end position="17"/>
    </location>
</feature>
<dbReference type="RefSeq" id="XP_069206199.1">
    <property type="nucleotide sequence ID" value="XM_069356358.1"/>
</dbReference>
<organism evidence="4 5">
    <name type="scientific">Vanrija albida</name>
    <dbReference type="NCBI Taxonomy" id="181172"/>
    <lineage>
        <taxon>Eukaryota</taxon>
        <taxon>Fungi</taxon>
        <taxon>Dikarya</taxon>
        <taxon>Basidiomycota</taxon>
        <taxon>Agaricomycotina</taxon>
        <taxon>Tremellomycetes</taxon>
        <taxon>Trichosporonales</taxon>
        <taxon>Trichosporonaceae</taxon>
        <taxon>Vanrija</taxon>
    </lineage>
</organism>
<dbReference type="Proteomes" id="UP001565368">
    <property type="component" value="Unassembled WGS sequence"/>
</dbReference>
<sequence length="578" mass="62058">MLVAALILAAAAAAAPALHEPQEPLAAPRGLLKDSTLRYLEDARAHWGVPGFSVAVVAGPEYTGGGWREELRGFGVANAAGTPVDEDTLFAIASNSKHTTALCVGLLIERGVRLPSGEKLDWSTKIKDILPEWRLQDTYASEHADITDLLSMRTGQPSHDLAHVDEPAEATVANLRHLKPSLEIRQAFQYNNAHYITLSLVVARLSGHEYTRFVADNIFGPLNMSAASYDHAAVRKSAHASDGFTHAGVNKTRCRETSSGPAHMDVSCTGEVKNIGWWIRSKATSEAGAGGIILSAADAARWLRELLSPRVLPQWLIEKTGTPAMVTPTGIADGIPGWSSSGYGLAQVINHVRGHKFVWHTGGLPGQMSLVGRVPERGLGVAIFTNDDVFGTGLHMVALARILDDLLGHEEVDYEPAMFDAMFPATAEWPAPPRWPEPPSSWDVAGTYKAEGYGAAAFAPLDLLAEGRDSTHRAVVTALREVEGLNLASPVFLAPFNKVFASHLALTHFDGELWNVTALLAFHPDNGEDVVAQNSGSGPAVVTPRGIGMFGMWSRSARVKQPVVEGVEDAAEAWFARQ</sequence>
<dbReference type="InterPro" id="IPR012338">
    <property type="entry name" value="Beta-lactam/transpept-like"/>
</dbReference>
<evidence type="ECO:0000313" key="5">
    <source>
        <dbReference type="Proteomes" id="UP001565368"/>
    </source>
</evidence>
<comment type="caution">
    <text evidence="4">The sequence shown here is derived from an EMBL/GenBank/DDBJ whole genome shotgun (WGS) entry which is preliminary data.</text>
</comment>
<keyword evidence="2" id="KW-0732">Signal</keyword>
<feature type="domain" description="Beta-lactamase-related" evidence="3">
    <location>
        <begin position="45"/>
        <end position="389"/>
    </location>
</feature>
<dbReference type="GeneID" id="95988993"/>
<dbReference type="InterPro" id="IPR001466">
    <property type="entry name" value="Beta-lactam-related"/>
</dbReference>
<dbReference type="PANTHER" id="PTHR46825:SF15">
    <property type="entry name" value="BETA-LACTAMASE-RELATED DOMAIN-CONTAINING PROTEIN"/>
    <property type="match status" value="1"/>
</dbReference>